<dbReference type="Pfam" id="PF12095">
    <property type="entry name" value="CRR7"/>
    <property type="match status" value="1"/>
</dbReference>
<name>A2BNQ2_PROMS</name>
<evidence type="ECO:0000313" key="1">
    <source>
        <dbReference type="EMBL" id="ABM69413.1"/>
    </source>
</evidence>
<gene>
    <name evidence="1" type="ordered locus">A9601_01251</name>
</gene>
<dbReference type="AlphaFoldDB" id="A2BNQ2"/>
<dbReference type="Proteomes" id="UP000002590">
    <property type="component" value="Chromosome"/>
</dbReference>
<organism evidence="1 2">
    <name type="scientific">Prochlorococcus marinus (strain AS9601)</name>
    <dbReference type="NCBI Taxonomy" id="146891"/>
    <lineage>
        <taxon>Bacteria</taxon>
        <taxon>Bacillati</taxon>
        <taxon>Cyanobacteriota</taxon>
        <taxon>Cyanophyceae</taxon>
        <taxon>Synechococcales</taxon>
        <taxon>Prochlorococcaceae</taxon>
        <taxon>Prochlorococcus</taxon>
    </lineage>
</organism>
<evidence type="ECO:0000313" key="2">
    <source>
        <dbReference type="Proteomes" id="UP000002590"/>
    </source>
</evidence>
<proteinExistence type="predicted"/>
<dbReference type="InterPro" id="IPR038150">
    <property type="entry name" value="CRR7-like_sf"/>
</dbReference>
<dbReference type="Gene3D" id="3.90.940.40">
    <property type="entry name" value="Protein CHLORORESPIRATORY REDUCTION 7"/>
    <property type="match status" value="1"/>
</dbReference>
<dbReference type="InterPro" id="IPR021954">
    <property type="entry name" value="CRR7"/>
</dbReference>
<accession>A2BNQ2</accession>
<evidence type="ECO:0008006" key="3">
    <source>
        <dbReference type="Google" id="ProtNLM"/>
    </source>
</evidence>
<dbReference type="KEGG" id="pmb:A9601_01251"/>
<sequence length="85" mass="10192">MSNPLIRASDHYVLLEPDSKEKIVPKQEAILWLKNWFSKTETQTIYQNIEDPDQEFFEELLESTYELEIKLGYVIKWFAVRIEPD</sequence>
<protein>
    <recommendedName>
        <fullName evidence="3">Chlororespiratory reduction protein 7</fullName>
    </recommendedName>
</protein>
<dbReference type="HOGENOM" id="CLU_172626_0_0_3"/>
<dbReference type="EMBL" id="CP000551">
    <property type="protein sequence ID" value="ABM69413.1"/>
    <property type="molecule type" value="Genomic_DNA"/>
</dbReference>
<reference evidence="1 2" key="1">
    <citation type="journal article" date="2007" name="PLoS Genet.">
        <title>Patterns and implications of gene gain and loss in the evolution of Prochlorococcus.</title>
        <authorList>
            <person name="Kettler G.C."/>
            <person name="Martiny A.C."/>
            <person name="Huang K."/>
            <person name="Zucker J."/>
            <person name="Coleman M.L."/>
            <person name="Rodrigue S."/>
            <person name="Chen F."/>
            <person name="Lapidus A."/>
            <person name="Ferriera S."/>
            <person name="Johnson J."/>
            <person name="Steglich C."/>
            <person name="Church G.M."/>
            <person name="Richardson P."/>
            <person name="Chisholm S.W."/>
        </authorList>
    </citation>
    <scope>NUCLEOTIDE SEQUENCE [LARGE SCALE GENOMIC DNA]</scope>
    <source>
        <strain evidence="1 2">AS9601</strain>
    </source>
</reference>
<dbReference type="RefSeq" id="WP_011817601.1">
    <property type="nucleotide sequence ID" value="NC_008816.1"/>
</dbReference>
<dbReference type="OrthoDB" id="487862at2"/>